<dbReference type="Pfam" id="PF00563">
    <property type="entry name" value="EAL"/>
    <property type="match status" value="1"/>
</dbReference>
<name>A0ABQ0JKW6_9VIBR</name>
<dbReference type="Proteomes" id="UP000029223">
    <property type="component" value="Unassembled WGS sequence"/>
</dbReference>
<accession>A0ABQ0JKW6</accession>
<dbReference type="InterPro" id="IPR001633">
    <property type="entry name" value="EAL_dom"/>
</dbReference>
<keyword evidence="3" id="KW-1185">Reference proteome</keyword>
<comment type="caution">
    <text evidence="2">The sequence shown here is derived from an EMBL/GenBank/DDBJ whole genome shotgun (WGS) entry which is preliminary data.</text>
</comment>
<dbReference type="InterPro" id="IPR050706">
    <property type="entry name" value="Cyclic-di-GMP_PDE-like"/>
</dbReference>
<dbReference type="EMBL" id="BBMS01000054">
    <property type="protein sequence ID" value="GAL28985.1"/>
    <property type="molecule type" value="Genomic_DNA"/>
</dbReference>
<dbReference type="Gene3D" id="3.20.20.450">
    <property type="entry name" value="EAL domain"/>
    <property type="match status" value="1"/>
</dbReference>
<proteinExistence type="predicted"/>
<evidence type="ECO:0000313" key="3">
    <source>
        <dbReference type="Proteomes" id="UP000029223"/>
    </source>
</evidence>
<dbReference type="PANTHER" id="PTHR33121">
    <property type="entry name" value="CYCLIC DI-GMP PHOSPHODIESTERASE PDEF"/>
    <property type="match status" value="1"/>
</dbReference>
<reference evidence="3" key="2">
    <citation type="submission" date="2014-09" db="EMBL/GenBank/DDBJ databases">
        <authorList>
            <consortium name="NBRP consortium"/>
            <person name="Sawabe T."/>
            <person name="Meirelles P."/>
            <person name="Nakanishi M."/>
            <person name="Sayaka M."/>
            <person name="Hattori M."/>
            <person name="Ohkuma M."/>
        </authorList>
    </citation>
    <scope>NUCLEOTIDE SEQUENCE [LARGE SCALE GENOMIC DNA]</scope>
    <source>
        <strain evidence="3">JCM 19239</strain>
    </source>
</reference>
<gene>
    <name evidence="2" type="ORF">JCM19239_1720</name>
</gene>
<dbReference type="PANTHER" id="PTHR33121:SF70">
    <property type="entry name" value="SIGNALING PROTEIN YKOW"/>
    <property type="match status" value="1"/>
</dbReference>
<reference evidence="3" key="1">
    <citation type="submission" date="2014-09" db="EMBL/GenBank/DDBJ databases">
        <title>Vibrio variabilis JCM 19239. (C206) whole genome shotgun sequence.</title>
        <authorList>
            <person name="Sawabe T."/>
            <person name="Meirelles P."/>
            <person name="Nakanishi M."/>
            <person name="Sayaka M."/>
            <person name="Hattori M."/>
            <person name="Ohkuma M."/>
        </authorList>
    </citation>
    <scope>NUCLEOTIDE SEQUENCE [LARGE SCALE GENOMIC DNA]</scope>
    <source>
        <strain evidence="3">JCM 19239</strain>
    </source>
</reference>
<evidence type="ECO:0000259" key="1">
    <source>
        <dbReference type="PROSITE" id="PS50883"/>
    </source>
</evidence>
<sequence>MLNTLYKLAKSYSLTVVAEGVETHAQVSFLSKLGCNYLQGYYFGEPTPLLEVTSTIERLEKKHWHYSI</sequence>
<protein>
    <submittedName>
        <fullName evidence="2">Diguanylate cyclase</fullName>
    </submittedName>
</protein>
<evidence type="ECO:0000313" key="2">
    <source>
        <dbReference type="EMBL" id="GAL28985.1"/>
    </source>
</evidence>
<dbReference type="SUPFAM" id="SSF141868">
    <property type="entry name" value="EAL domain-like"/>
    <property type="match status" value="1"/>
</dbReference>
<dbReference type="PROSITE" id="PS50883">
    <property type="entry name" value="EAL"/>
    <property type="match status" value="1"/>
</dbReference>
<dbReference type="InterPro" id="IPR035919">
    <property type="entry name" value="EAL_sf"/>
</dbReference>
<organism evidence="2 3">
    <name type="scientific">Vibrio variabilis</name>
    <dbReference type="NCBI Taxonomy" id="990271"/>
    <lineage>
        <taxon>Bacteria</taxon>
        <taxon>Pseudomonadati</taxon>
        <taxon>Pseudomonadota</taxon>
        <taxon>Gammaproteobacteria</taxon>
        <taxon>Vibrionales</taxon>
        <taxon>Vibrionaceae</taxon>
        <taxon>Vibrio</taxon>
    </lineage>
</organism>
<feature type="domain" description="EAL" evidence="1">
    <location>
        <begin position="1"/>
        <end position="60"/>
    </location>
</feature>